<evidence type="ECO:0000256" key="2">
    <source>
        <dbReference type="ARBA" id="ARBA00022723"/>
    </source>
</evidence>
<keyword evidence="6" id="KW-0862">Zinc</keyword>
<evidence type="ECO:0000256" key="3">
    <source>
        <dbReference type="ARBA" id="ARBA00022737"/>
    </source>
</evidence>
<dbReference type="SUPFAM" id="SSF57850">
    <property type="entry name" value="RING/U-box"/>
    <property type="match status" value="1"/>
</dbReference>
<feature type="compositionally biased region" description="Polar residues" evidence="10">
    <location>
        <begin position="8"/>
        <end position="17"/>
    </location>
</feature>
<evidence type="ECO:0000256" key="10">
    <source>
        <dbReference type="SAM" id="MobiDB-lite"/>
    </source>
</evidence>
<feature type="compositionally biased region" description="Low complexity" evidence="10">
    <location>
        <begin position="181"/>
        <end position="199"/>
    </location>
</feature>
<dbReference type="Gene3D" id="3.30.40.10">
    <property type="entry name" value="Zinc/RING finger domain, C3HC4 (zinc finger)"/>
    <property type="match status" value="1"/>
</dbReference>
<evidence type="ECO:0000256" key="7">
    <source>
        <dbReference type="ARBA" id="ARBA00023204"/>
    </source>
</evidence>
<gene>
    <name evidence="13" type="ORF">BGZ99_004130</name>
</gene>
<dbReference type="PROSITE" id="PS50089">
    <property type="entry name" value="ZF_RING_2"/>
    <property type="match status" value="1"/>
</dbReference>
<dbReference type="AlphaFoldDB" id="A0A9P6RMW1"/>
<accession>A0A9P6RMW1</accession>
<dbReference type="SMART" id="SM00292">
    <property type="entry name" value="BRCT"/>
    <property type="match status" value="2"/>
</dbReference>
<feature type="compositionally biased region" description="Basic and acidic residues" evidence="10">
    <location>
        <begin position="144"/>
        <end position="155"/>
    </location>
</feature>
<dbReference type="InterPro" id="IPR013083">
    <property type="entry name" value="Znf_RING/FYVE/PHD"/>
</dbReference>
<dbReference type="GO" id="GO:0004842">
    <property type="term" value="F:ubiquitin-protein transferase activity"/>
    <property type="evidence" value="ECO:0007669"/>
    <property type="project" value="TreeGrafter"/>
</dbReference>
<evidence type="ECO:0000256" key="1">
    <source>
        <dbReference type="ARBA" id="ARBA00004123"/>
    </source>
</evidence>
<dbReference type="InterPro" id="IPR001841">
    <property type="entry name" value="Znf_RING"/>
</dbReference>
<feature type="compositionally biased region" description="Polar residues" evidence="10">
    <location>
        <begin position="246"/>
        <end position="263"/>
    </location>
</feature>
<name>A0A9P6RMW1_9FUNG</name>
<feature type="region of interest" description="Disordered" evidence="10">
    <location>
        <begin position="243"/>
        <end position="265"/>
    </location>
</feature>
<organism evidence="13 14">
    <name type="scientific">Dissophora globulifera</name>
    <dbReference type="NCBI Taxonomy" id="979702"/>
    <lineage>
        <taxon>Eukaryota</taxon>
        <taxon>Fungi</taxon>
        <taxon>Fungi incertae sedis</taxon>
        <taxon>Mucoromycota</taxon>
        <taxon>Mortierellomycotina</taxon>
        <taxon>Mortierellomycetes</taxon>
        <taxon>Mortierellales</taxon>
        <taxon>Mortierellaceae</taxon>
        <taxon>Dissophora</taxon>
    </lineage>
</organism>
<feature type="domain" description="BRCT" evidence="12">
    <location>
        <begin position="317"/>
        <end position="416"/>
    </location>
</feature>
<keyword evidence="2" id="KW-0479">Metal-binding</keyword>
<keyword evidence="4" id="KW-0227">DNA damage</keyword>
<dbReference type="InterPro" id="IPR017907">
    <property type="entry name" value="Znf_RING_CS"/>
</dbReference>
<reference evidence="13" key="1">
    <citation type="journal article" date="2020" name="Fungal Divers.">
        <title>Resolving the Mortierellaceae phylogeny through synthesis of multi-gene phylogenetics and phylogenomics.</title>
        <authorList>
            <person name="Vandepol N."/>
            <person name="Liber J."/>
            <person name="Desiro A."/>
            <person name="Na H."/>
            <person name="Kennedy M."/>
            <person name="Barry K."/>
            <person name="Grigoriev I.V."/>
            <person name="Miller A.N."/>
            <person name="O'Donnell K."/>
            <person name="Stajich J.E."/>
            <person name="Bonito G."/>
        </authorList>
    </citation>
    <scope>NUCLEOTIDE SEQUENCE</scope>
    <source>
        <strain evidence="13">REB-010B</strain>
    </source>
</reference>
<evidence type="ECO:0000313" key="13">
    <source>
        <dbReference type="EMBL" id="KAG0321073.1"/>
    </source>
</evidence>
<dbReference type="InterPro" id="IPR001357">
    <property type="entry name" value="BRCT_dom"/>
</dbReference>
<protein>
    <recommendedName>
        <fullName evidence="15">RING-type E3 ubiquitin transferase BRCA1</fullName>
    </recommendedName>
</protein>
<keyword evidence="7" id="KW-0234">DNA repair</keyword>
<keyword evidence="5 9" id="KW-0863">Zinc-finger</keyword>
<keyword evidence="3" id="KW-0677">Repeat</keyword>
<evidence type="ECO:0000256" key="8">
    <source>
        <dbReference type="ARBA" id="ARBA00023242"/>
    </source>
</evidence>
<feature type="region of interest" description="Disordered" evidence="10">
    <location>
        <begin position="176"/>
        <end position="203"/>
    </location>
</feature>
<dbReference type="Pfam" id="PF13923">
    <property type="entry name" value="zf-C3HC4_2"/>
    <property type="match status" value="1"/>
</dbReference>
<dbReference type="InterPro" id="IPR036420">
    <property type="entry name" value="BRCT_dom_sf"/>
</dbReference>
<keyword evidence="14" id="KW-1185">Reference proteome</keyword>
<evidence type="ECO:0000256" key="9">
    <source>
        <dbReference type="PROSITE-ProRule" id="PRU00175"/>
    </source>
</evidence>
<evidence type="ECO:0000256" key="6">
    <source>
        <dbReference type="ARBA" id="ARBA00022833"/>
    </source>
</evidence>
<dbReference type="GO" id="GO:0005634">
    <property type="term" value="C:nucleus"/>
    <property type="evidence" value="ECO:0007669"/>
    <property type="project" value="UniProtKB-SubCell"/>
</dbReference>
<feature type="domain" description="RING-type" evidence="11">
    <location>
        <begin position="50"/>
        <end position="88"/>
    </location>
</feature>
<keyword evidence="8" id="KW-0539">Nucleus</keyword>
<dbReference type="PROSITE" id="PS50172">
    <property type="entry name" value="BRCT"/>
    <property type="match status" value="1"/>
</dbReference>
<feature type="compositionally biased region" description="Basic and acidic residues" evidence="10">
    <location>
        <begin position="18"/>
        <end position="29"/>
    </location>
</feature>
<evidence type="ECO:0000313" key="14">
    <source>
        <dbReference type="Proteomes" id="UP000738325"/>
    </source>
</evidence>
<evidence type="ECO:0008006" key="15">
    <source>
        <dbReference type="Google" id="ProtNLM"/>
    </source>
</evidence>
<sequence>MTGVMTAVSANNGNGDHSSSDDEERRDAEQELLPNTVVGILRRMQEELKCPICLGTMVQPMSTGCNHTFCASCILQALDRRNGCPMCKVHITKRSLNRVDHLEQLTNAFLQLKEAFELEDGVSPRTTEAQPMNNLTQLFPYPEKSGELSDSDSRAQEPAPVQAETNCSLAHRILDIDNPPAAGDNDTGAASSSASSTHSNRNESEAMDLDCFDMDLDTVSPLEAALIAERMMALMALVESRPLAPTTPSSAPNQPLPSQTKPEQQLELAKVKQEQDDTFDLLLDHDIATQVGAPALKEEPTTTTVSQNALLDSLVPTQEPALQDTTIILCGTFMSASKKQQMETIAKTLRARTTDDISTRPTHVVMDITPEQSRNGSGRTIKYILGVLRSCWVLRYEWLSASLEAGYWVEEAPYQLNNNEFGCSAPKLSRASALRGEPPLFANVEVQLFGTFHRPSKEEVEVIVRAGGGTVVSRLFLGDAKVAKASASRNAKSDSGDAPSSSEEQGGPERHFILYDQSNDGVMSLKRLRTEARSMREMARSLGKRAEVVQCKALFDCVAQYDLSKLAEASID</sequence>
<dbReference type="OrthoDB" id="6270329at2759"/>
<evidence type="ECO:0000259" key="11">
    <source>
        <dbReference type="PROSITE" id="PS50089"/>
    </source>
</evidence>
<dbReference type="GO" id="GO:0008270">
    <property type="term" value="F:zinc ion binding"/>
    <property type="evidence" value="ECO:0007669"/>
    <property type="project" value="UniProtKB-KW"/>
</dbReference>
<comment type="subcellular location">
    <subcellularLocation>
        <location evidence="1">Nucleus</location>
    </subcellularLocation>
</comment>
<feature type="region of interest" description="Disordered" evidence="10">
    <location>
        <begin position="488"/>
        <end position="508"/>
    </location>
</feature>
<evidence type="ECO:0000259" key="12">
    <source>
        <dbReference type="PROSITE" id="PS50172"/>
    </source>
</evidence>
<dbReference type="EMBL" id="JAAAIP010000257">
    <property type="protein sequence ID" value="KAG0321073.1"/>
    <property type="molecule type" value="Genomic_DNA"/>
</dbReference>
<dbReference type="SUPFAM" id="SSF52113">
    <property type="entry name" value="BRCT domain"/>
    <property type="match status" value="1"/>
</dbReference>
<dbReference type="PANTHER" id="PTHR13763">
    <property type="entry name" value="BREAST CANCER TYPE 1 SUSCEPTIBILITY PROTEIN BRCA1"/>
    <property type="match status" value="1"/>
</dbReference>
<dbReference type="PROSITE" id="PS00518">
    <property type="entry name" value="ZF_RING_1"/>
    <property type="match status" value="1"/>
</dbReference>
<feature type="region of interest" description="Disordered" evidence="10">
    <location>
        <begin position="1"/>
        <end position="31"/>
    </location>
</feature>
<dbReference type="GO" id="GO:0000724">
    <property type="term" value="P:double-strand break repair via homologous recombination"/>
    <property type="evidence" value="ECO:0007669"/>
    <property type="project" value="TreeGrafter"/>
</dbReference>
<evidence type="ECO:0000256" key="4">
    <source>
        <dbReference type="ARBA" id="ARBA00022763"/>
    </source>
</evidence>
<proteinExistence type="predicted"/>
<dbReference type="SMART" id="SM00184">
    <property type="entry name" value="RING"/>
    <property type="match status" value="1"/>
</dbReference>
<dbReference type="Proteomes" id="UP000738325">
    <property type="component" value="Unassembled WGS sequence"/>
</dbReference>
<dbReference type="InterPro" id="IPR031099">
    <property type="entry name" value="BRCA1-associated"/>
</dbReference>
<dbReference type="Pfam" id="PF00533">
    <property type="entry name" value="BRCT"/>
    <property type="match status" value="1"/>
</dbReference>
<dbReference type="GO" id="GO:0045944">
    <property type="term" value="P:positive regulation of transcription by RNA polymerase II"/>
    <property type="evidence" value="ECO:0007669"/>
    <property type="project" value="TreeGrafter"/>
</dbReference>
<feature type="region of interest" description="Disordered" evidence="10">
    <location>
        <begin position="136"/>
        <end position="163"/>
    </location>
</feature>
<evidence type="ECO:0000256" key="5">
    <source>
        <dbReference type="ARBA" id="ARBA00022771"/>
    </source>
</evidence>
<dbReference type="PANTHER" id="PTHR13763:SF0">
    <property type="entry name" value="BREAST CANCER TYPE 1 SUSCEPTIBILITY PROTEIN"/>
    <property type="match status" value="1"/>
</dbReference>
<dbReference type="Gene3D" id="3.40.50.10190">
    <property type="entry name" value="BRCT domain"/>
    <property type="match status" value="2"/>
</dbReference>
<comment type="caution">
    <text evidence="13">The sequence shown here is derived from an EMBL/GenBank/DDBJ whole genome shotgun (WGS) entry which is preliminary data.</text>
</comment>